<dbReference type="RefSeq" id="WP_117177712.1">
    <property type="nucleotide sequence ID" value="NZ_QFZK01000007.1"/>
</dbReference>
<proteinExistence type="predicted"/>
<dbReference type="GO" id="GO:0003700">
    <property type="term" value="F:DNA-binding transcription factor activity"/>
    <property type="evidence" value="ECO:0007669"/>
    <property type="project" value="InterPro"/>
</dbReference>
<dbReference type="Gene3D" id="1.10.10.60">
    <property type="entry name" value="Homeodomain-like"/>
    <property type="match status" value="1"/>
</dbReference>
<reference evidence="4 5" key="1">
    <citation type="submission" date="2018-05" db="EMBL/GenBank/DDBJ databases">
        <title>Rhodoferax soyangensis sp.nov., isolated from an oligotrophic freshwater lake.</title>
        <authorList>
            <person name="Park M."/>
        </authorList>
    </citation>
    <scope>NUCLEOTIDE SEQUENCE [LARGE SCALE GENOMIC DNA]</scope>
    <source>
        <strain evidence="4 5">IMCC26218</strain>
    </source>
</reference>
<organism evidence="4 5">
    <name type="scientific">Rhodoferax lacus</name>
    <dbReference type="NCBI Taxonomy" id="2184758"/>
    <lineage>
        <taxon>Bacteria</taxon>
        <taxon>Pseudomonadati</taxon>
        <taxon>Pseudomonadota</taxon>
        <taxon>Betaproteobacteria</taxon>
        <taxon>Burkholderiales</taxon>
        <taxon>Comamonadaceae</taxon>
        <taxon>Rhodoferax</taxon>
    </lineage>
</organism>
<dbReference type="InterPro" id="IPR002818">
    <property type="entry name" value="DJ-1/PfpI"/>
</dbReference>
<dbReference type="Gene3D" id="3.40.50.880">
    <property type="match status" value="1"/>
</dbReference>
<evidence type="ECO:0000256" key="2">
    <source>
        <dbReference type="ARBA" id="ARBA00023163"/>
    </source>
</evidence>
<dbReference type="OrthoDB" id="8543772at2"/>
<dbReference type="InterPro" id="IPR029062">
    <property type="entry name" value="Class_I_gatase-like"/>
</dbReference>
<dbReference type="SUPFAM" id="SSF52317">
    <property type="entry name" value="Class I glutamine amidotransferase-like"/>
    <property type="match status" value="1"/>
</dbReference>
<dbReference type="EMBL" id="QFZK01000007">
    <property type="protein sequence ID" value="RFO96482.1"/>
    <property type="molecule type" value="Genomic_DNA"/>
</dbReference>
<dbReference type="Proteomes" id="UP000260665">
    <property type="component" value="Unassembled WGS sequence"/>
</dbReference>
<evidence type="ECO:0000313" key="5">
    <source>
        <dbReference type="Proteomes" id="UP000260665"/>
    </source>
</evidence>
<evidence type="ECO:0000259" key="3">
    <source>
        <dbReference type="PROSITE" id="PS01124"/>
    </source>
</evidence>
<keyword evidence="2" id="KW-0804">Transcription</keyword>
<dbReference type="PANTHER" id="PTHR43130:SF3">
    <property type="entry name" value="HTH-TYPE TRANSCRIPTIONAL REGULATOR RV1931C"/>
    <property type="match status" value="1"/>
</dbReference>
<dbReference type="InterPro" id="IPR052158">
    <property type="entry name" value="INH-QAR"/>
</dbReference>
<dbReference type="PANTHER" id="PTHR43130">
    <property type="entry name" value="ARAC-FAMILY TRANSCRIPTIONAL REGULATOR"/>
    <property type="match status" value="1"/>
</dbReference>
<dbReference type="Pfam" id="PF12833">
    <property type="entry name" value="HTH_18"/>
    <property type="match status" value="1"/>
</dbReference>
<evidence type="ECO:0000313" key="4">
    <source>
        <dbReference type="EMBL" id="RFO96482.1"/>
    </source>
</evidence>
<dbReference type="InterPro" id="IPR009057">
    <property type="entry name" value="Homeodomain-like_sf"/>
</dbReference>
<dbReference type="CDD" id="cd03136">
    <property type="entry name" value="GATase1_AraC_ArgR_like"/>
    <property type="match status" value="1"/>
</dbReference>
<name>A0A3E1RBP4_9BURK</name>
<dbReference type="PROSITE" id="PS01124">
    <property type="entry name" value="HTH_ARAC_FAMILY_2"/>
    <property type="match status" value="1"/>
</dbReference>
<keyword evidence="1" id="KW-0805">Transcription regulation</keyword>
<gene>
    <name evidence="4" type="ORF">DIC66_12625</name>
</gene>
<evidence type="ECO:0000256" key="1">
    <source>
        <dbReference type="ARBA" id="ARBA00023015"/>
    </source>
</evidence>
<accession>A0A3E1RBP4</accession>
<dbReference type="Pfam" id="PF01965">
    <property type="entry name" value="DJ-1_PfpI"/>
    <property type="match status" value="1"/>
</dbReference>
<dbReference type="AlphaFoldDB" id="A0A3E1RBP4"/>
<dbReference type="SMART" id="SM00342">
    <property type="entry name" value="HTH_ARAC"/>
    <property type="match status" value="1"/>
</dbReference>
<comment type="caution">
    <text evidence="4">The sequence shown here is derived from an EMBL/GenBank/DDBJ whole genome shotgun (WGS) entry which is preliminary data.</text>
</comment>
<sequence>MSTLTFGFVIVPNFSLIALSACVDPLRLANQVMGRPIYKTVLLSIDGGLVASSDGILVMSDSSLSNAPRLDTIFVIGPNPIPKRGLSALTIWLKKAAGAGIPLAGVDTGAYLMAQAGLLDGYRCTIHWEDQEAMVERFPNIIVTQHFFEVDRDRSTCSGGVAPLDLMTYLLTQPPGSRQLANEVANLLIADRRSLTDTQTVSVIHQSRVTDSTTIDALKLMEANISEPLTIAEIAEFAKVEPRSLQRRFKKQLGKSPERVYLDIRLTRARILVQRSDKSLNDIAHETGFASASHLTARYTPRFGASPRVDRVERGIGLSHKDI</sequence>
<feature type="domain" description="HTH araC/xylS-type" evidence="3">
    <location>
        <begin position="215"/>
        <end position="313"/>
    </location>
</feature>
<dbReference type="GO" id="GO:0043565">
    <property type="term" value="F:sequence-specific DNA binding"/>
    <property type="evidence" value="ECO:0007669"/>
    <property type="project" value="InterPro"/>
</dbReference>
<protein>
    <submittedName>
        <fullName evidence="4">AraC family transcriptional regulator</fullName>
    </submittedName>
</protein>
<dbReference type="SUPFAM" id="SSF46689">
    <property type="entry name" value="Homeodomain-like"/>
    <property type="match status" value="2"/>
</dbReference>
<dbReference type="InterPro" id="IPR018060">
    <property type="entry name" value="HTH_AraC"/>
</dbReference>
<keyword evidence="5" id="KW-1185">Reference proteome</keyword>